<protein>
    <submittedName>
        <fullName evidence="1">Uncharacterized protein</fullName>
    </submittedName>
</protein>
<gene>
    <name evidence="1" type="ORF">GL58_20665</name>
</gene>
<evidence type="ECO:0000313" key="2">
    <source>
        <dbReference type="Proteomes" id="UP000037442"/>
    </source>
</evidence>
<dbReference type="AlphaFoldDB" id="A0A0L7MB40"/>
<accession>A0A0L7MB40</accession>
<reference evidence="2" key="1">
    <citation type="submission" date="2014-06" db="EMBL/GenBank/DDBJ databases">
        <title>Draft genome sequence of C. testosteroni WDL7.</title>
        <authorList>
            <person name="Wu Y."/>
            <person name="Seshan H."/>
            <person name="Arumugam K."/>
        </authorList>
    </citation>
    <scope>NUCLEOTIDE SEQUENCE [LARGE SCALE GENOMIC DNA]</scope>
    <source>
        <strain evidence="2">WDL7</strain>
    </source>
</reference>
<dbReference type="PATRIC" id="fig|285.49.peg.4284"/>
<dbReference type="EMBL" id="JNVD01000033">
    <property type="protein sequence ID" value="KOC19122.1"/>
    <property type="molecule type" value="Genomic_DNA"/>
</dbReference>
<comment type="caution">
    <text evidence="1">The sequence shown here is derived from an EMBL/GenBank/DDBJ whole genome shotgun (WGS) entry which is preliminary data.</text>
</comment>
<proteinExistence type="predicted"/>
<evidence type="ECO:0000313" key="1">
    <source>
        <dbReference type="EMBL" id="KOC19122.1"/>
    </source>
</evidence>
<organism evidence="1 2">
    <name type="scientific">Comamonas testosteroni</name>
    <name type="common">Pseudomonas testosteroni</name>
    <dbReference type="NCBI Taxonomy" id="285"/>
    <lineage>
        <taxon>Bacteria</taxon>
        <taxon>Pseudomonadati</taxon>
        <taxon>Pseudomonadota</taxon>
        <taxon>Betaproteobacteria</taxon>
        <taxon>Burkholderiales</taxon>
        <taxon>Comamonadaceae</taxon>
        <taxon>Comamonas</taxon>
    </lineage>
</organism>
<dbReference type="Proteomes" id="UP000037442">
    <property type="component" value="Unassembled WGS sequence"/>
</dbReference>
<sequence>MDEMDAEPAYRVGPSRVVFEYTANGEPRSAAASTDALGRLAGGDLQGEPQHIAAYKMYWKVIHRVAAELHDQGRLPVTVRVDDL</sequence>
<name>A0A0L7MB40_COMTE</name>